<evidence type="ECO:0000313" key="3">
    <source>
        <dbReference type="Proteomes" id="UP001078443"/>
    </source>
</evidence>
<organism evidence="2 3">
    <name type="scientific">Clostridium aestuarii</name>
    <dbReference type="NCBI Taxonomy" id="338193"/>
    <lineage>
        <taxon>Bacteria</taxon>
        <taxon>Bacillati</taxon>
        <taxon>Bacillota</taxon>
        <taxon>Clostridia</taxon>
        <taxon>Eubacteriales</taxon>
        <taxon>Clostridiaceae</taxon>
        <taxon>Clostridium</taxon>
    </lineage>
</organism>
<keyword evidence="3" id="KW-1185">Reference proteome</keyword>
<feature type="transmembrane region" description="Helical" evidence="1">
    <location>
        <begin position="7"/>
        <end position="29"/>
    </location>
</feature>
<protein>
    <submittedName>
        <fullName evidence="2">Prepilin-type N-terminal cleavage/methylation domain-containing protein</fullName>
    </submittedName>
</protein>
<proteinExistence type="predicted"/>
<dbReference type="Pfam" id="PF07963">
    <property type="entry name" value="N_methyl"/>
    <property type="match status" value="1"/>
</dbReference>
<accession>A0ABT4CXM0</accession>
<keyword evidence="1" id="KW-0812">Transmembrane</keyword>
<name>A0ABT4CXM0_9CLOT</name>
<gene>
    <name evidence="2" type="ORF">OW763_05180</name>
</gene>
<comment type="caution">
    <text evidence="2">The sequence shown here is derived from an EMBL/GenBank/DDBJ whole genome shotgun (WGS) entry which is preliminary data.</text>
</comment>
<evidence type="ECO:0000256" key="1">
    <source>
        <dbReference type="SAM" id="Phobius"/>
    </source>
</evidence>
<sequence length="157" mass="18344">MKKGFTLIELIITLFISNIIILMGTNMIFNGALEYKKAIKQDREKNYCTEALRFIETQIEDKDNKDISVNHGELVIKKNTSDKENIIKKIKLYKKADKLQITYYKKDNFKLNTNTIINNIEQFDVYRDKNVIYVGIESESGKKYERCFGIKVGKKVS</sequence>
<evidence type="ECO:0000313" key="2">
    <source>
        <dbReference type="EMBL" id="MCY6483741.1"/>
    </source>
</evidence>
<dbReference type="Proteomes" id="UP001078443">
    <property type="component" value="Unassembled WGS sequence"/>
</dbReference>
<reference evidence="2" key="1">
    <citation type="submission" date="2022-12" db="EMBL/GenBank/DDBJ databases">
        <authorList>
            <person name="Wang J."/>
        </authorList>
    </citation>
    <scope>NUCLEOTIDE SEQUENCE</scope>
    <source>
        <strain evidence="2">HY-45-18</strain>
    </source>
</reference>
<dbReference type="NCBIfam" id="TIGR02532">
    <property type="entry name" value="IV_pilin_GFxxxE"/>
    <property type="match status" value="1"/>
</dbReference>
<keyword evidence="1" id="KW-1133">Transmembrane helix</keyword>
<dbReference type="RefSeq" id="WP_268040016.1">
    <property type="nucleotide sequence ID" value="NZ_JAPQER010000002.1"/>
</dbReference>
<keyword evidence="1" id="KW-0472">Membrane</keyword>
<dbReference type="EMBL" id="JAPQER010000002">
    <property type="protein sequence ID" value="MCY6483741.1"/>
    <property type="molecule type" value="Genomic_DNA"/>
</dbReference>
<dbReference type="InterPro" id="IPR012902">
    <property type="entry name" value="N_methyl_site"/>
</dbReference>